<dbReference type="InterPro" id="IPR026444">
    <property type="entry name" value="Secre_tail"/>
</dbReference>
<feature type="domain" description="Secretion system C-terminal sorting" evidence="1">
    <location>
        <begin position="1816"/>
        <end position="1890"/>
    </location>
</feature>
<accession>A0ABV7YRM1</accession>
<reference evidence="3" key="1">
    <citation type="journal article" date="2019" name="Int. J. Syst. Evol. Microbiol.">
        <title>The Global Catalogue of Microorganisms (GCM) 10K type strain sequencing project: providing services to taxonomists for standard genome sequencing and annotation.</title>
        <authorList>
            <consortium name="The Broad Institute Genomics Platform"/>
            <consortium name="The Broad Institute Genome Sequencing Center for Infectious Disease"/>
            <person name="Wu L."/>
            <person name="Ma J."/>
        </authorList>
    </citation>
    <scope>NUCLEOTIDE SEQUENCE [LARGE SCALE GENOMIC DNA]</scope>
    <source>
        <strain evidence="3">CECT 7956</strain>
    </source>
</reference>
<dbReference type="EMBL" id="JBHRYQ010000001">
    <property type="protein sequence ID" value="MFC3809700.1"/>
    <property type="molecule type" value="Genomic_DNA"/>
</dbReference>
<dbReference type="Gene3D" id="2.60.40.10">
    <property type="entry name" value="Immunoglobulins"/>
    <property type="match status" value="1"/>
</dbReference>
<evidence type="ECO:0000313" key="2">
    <source>
        <dbReference type="EMBL" id="MFC3809700.1"/>
    </source>
</evidence>
<protein>
    <submittedName>
        <fullName evidence="2">T9SS type A sorting domain-containing protein</fullName>
    </submittedName>
</protein>
<organism evidence="2 3">
    <name type="scientific">Lacihabitans lacunae</name>
    <dbReference type="NCBI Taxonomy" id="1028214"/>
    <lineage>
        <taxon>Bacteria</taxon>
        <taxon>Pseudomonadati</taxon>
        <taxon>Bacteroidota</taxon>
        <taxon>Cytophagia</taxon>
        <taxon>Cytophagales</taxon>
        <taxon>Leadbetterellaceae</taxon>
        <taxon>Lacihabitans</taxon>
    </lineage>
</organism>
<evidence type="ECO:0000259" key="1">
    <source>
        <dbReference type="Pfam" id="PF18962"/>
    </source>
</evidence>
<dbReference type="Pfam" id="PF18962">
    <property type="entry name" value="Por_Secre_tail"/>
    <property type="match status" value="1"/>
</dbReference>
<name>A0ABV7YRM1_9BACT</name>
<dbReference type="NCBIfam" id="TIGR04183">
    <property type="entry name" value="Por_Secre_tail"/>
    <property type="match status" value="1"/>
</dbReference>
<evidence type="ECO:0000313" key="3">
    <source>
        <dbReference type="Proteomes" id="UP001595616"/>
    </source>
</evidence>
<keyword evidence="3" id="KW-1185">Reference proteome</keyword>
<proteinExistence type="predicted"/>
<dbReference type="Proteomes" id="UP001595616">
    <property type="component" value="Unassembled WGS sequence"/>
</dbReference>
<dbReference type="InterPro" id="IPR013783">
    <property type="entry name" value="Ig-like_fold"/>
</dbReference>
<dbReference type="RefSeq" id="WP_379835095.1">
    <property type="nucleotide sequence ID" value="NZ_JBHRYQ010000001.1"/>
</dbReference>
<sequence length="1892" mass="214028">MSSTRTIQLKAGGGTKFLWKGPNGFLSSEKSPIITNASLSNAGEYQLLIDEKYPFTFNIKVLPDRGFQLYSNYDSKKDFYIYTSFYSTGDLIEFSGPKNFYSNLKNPKISNADSSNSGVYKAKVTDSYGCVYERSTNVVINENSITKVPYYEVNTDTKSITKNKLLNWDKATLPQDNLNICNKSSLRVSVDSTLKYDKNIIWYLDDKVIDNPYFGLNITKKGTYKAEVSFNNRVYYTPNFIISFFESITPFLYAQSVNVIRDTIFYCQDIKQFPVKIQDYSNSVGFGRGERFDVFKDRKILFEDITNSYFFIKEEGTYSVVERMEGCFGVSREYVVKKTKKSHILYGSYEIPISNNIKACSTLFPNGFNIRASFSGSLKLKLNDSLVVNGLDYVEYNIKKSGAYTFESDYLGCNTIDTINVDFSKYQSLGISESPYSAGCDVNNSSMYTYPPNSSLTGKFTWYNANQPQLEIYSNKSNYFTPQTPGSYIVKLQTESCSGESPPKKTQYPQNVTFKINLPNKKEICEGLGQLMLVEGCIPKSTIMNWYRNGEYIESNEACAFTATREGIYTARRNFCTVSTNSVEITLSKPNKLEVLEDCSLPNSTSIYVQNDGYSAIKWQLNNLELNAANNSFKIPNPEAGIYSATVSKGSCTWKVTAKEIGINKINSRFICRNETANFDVLSSSQNTKWYFNEKLIASGNKLSIEKFSNSNNGNYTVKLNSIAGCFYEKKFQLQIRDKSDFSIAKELNICKNENLNNYFTNALLTDSTEITQSYFEIKLAAYDINGYSSISDPFLVQFPGNYTITNYGYLYRSDFPTLLRDQQCSSEIKTTKITLIENCGKITIPDISKMVYCKGENFEFPFYVSGTNQSSTVYTLQLFQPVSLAVNAIQPFYTVNAKNGMFVIPKEIISKIGDYFDLKIVSDNKSIATYFKNNINATLFKKKIDSRVEESGNQKAFSINQTYANIITDSIYFYKNGKLALSTTKLSNWFYEVGEYEVFANFKYAENSDFLPKMNCLEKISTFSISENPKYTVKLTASDYYFCRQGYEILILAGSFEQSNTQIKWFKDGVLINTEIFEASLKIDQEGIYHAQLIIQNDTISTEKYTFKKNNRSLGIDFTINGQTFSMDPNTTNFNLCSASSNYLSFINTYYKNFDFNIDSLNLVTYKDRKFKSSERVSPQDKVLIENSGEYQFQLQSNYCNVSSPKVSISISETITDPNQTEISICKNFTYYKYFDAEKLIGKSSDISVSSLQVLKDNSVYKTVNESLSYFTERLSEPGVYVLKSDLKFKNGKSCTFFTDKLKLNFSDTISIPNLAPSYQTCSSPFVLNQFSEIFKYSFDQYISRSFGYFFEKNGAPVPIPNINETYSINEPGKYKISLKTKEGCKITSNEFEVSFEHIKATLAPINAARSCKSLYAVTLDNKKYLYEVFKVGVFKENKLLFETTLNTPFELVNDGSYYAIVSSQTCSDSTNCIKIDNSNKIGISVPEVADICNGQPFTVSLVNASNSINSYIYNNKEYPLKSDKFTIDKAGNYSLISKTENCLVSSPYLQVDDIKLSNKLVNQIDSIKCGNHSILFVGDENRMPYTMNLFLNEKFVASTTKNNLLYGADSNDEGIYQVIFEKKTCKVASEKINVRNKFNSNITAQGIGFCTGKSTELSVVSVPGLTYEWYYKETSNENFEFDKIENSSKLAVNKTGYYKARLIGQGCDVFSNTIYMEEIPVLLGFMSGDTIINYGENANLYFVFTSVPPFNVELSNGLSFISESDSLKYSFSPLKSEDIFFKKISNKCGEGEFDGSAKIKVLVLGKETTSNIKVFPNPTTSYLTIGGLDSETSVSYKATLFDVNGGVLKTIKLPSAESEPKINVSDLKMGIYFLKIENSESYSTFKIIKH</sequence>
<comment type="caution">
    <text evidence="2">The sequence shown here is derived from an EMBL/GenBank/DDBJ whole genome shotgun (WGS) entry which is preliminary data.</text>
</comment>
<gene>
    <name evidence="2" type="ORF">ACFOOI_03455</name>
</gene>